<dbReference type="KEGG" id="rdi:CMV14_10035"/>
<evidence type="ECO:0000259" key="4">
    <source>
        <dbReference type="Pfam" id="PF08541"/>
    </source>
</evidence>
<evidence type="ECO:0000313" key="5">
    <source>
        <dbReference type="EMBL" id="PCE39997.1"/>
    </source>
</evidence>
<dbReference type="InterPro" id="IPR016039">
    <property type="entry name" value="Thiolase-like"/>
</dbReference>
<dbReference type="InterPro" id="IPR012340">
    <property type="entry name" value="NA-bd_OB-fold"/>
</dbReference>
<dbReference type="EMBL" id="NWUF01000038">
    <property type="protein sequence ID" value="PCE39997.1"/>
    <property type="molecule type" value="Genomic_DNA"/>
</dbReference>
<evidence type="ECO:0000256" key="2">
    <source>
        <dbReference type="ARBA" id="ARBA00023315"/>
    </source>
</evidence>
<keyword evidence="2" id="KW-0012">Acyltransferase</keyword>
<dbReference type="SUPFAM" id="SSF50249">
    <property type="entry name" value="Nucleic acid-binding proteins"/>
    <property type="match status" value="1"/>
</dbReference>
<dbReference type="Pfam" id="PF01796">
    <property type="entry name" value="OB_ChsH2_C"/>
    <property type="match status" value="1"/>
</dbReference>
<reference evidence="5 6" key="1">
    <citation type="submission" date="2017-09" db="EMBL/GenBank/DDBJ databases">
        <title>The Catabolism of 3,6-Dichlorosalicylic acid is Initiated by the Cytochrome P450 Monooxygenase DsmABC in Rhizorhabdus dicambivorans Ndbn-20.</title>
        <authorList>
            <person name="Na L."/>
        </authorList>
    </citation>
    <scope>NUCLEOTIDE SEQUENCE [LARGE SCALE GENOMIC DNA]</scope>
    <source>
        <strain evidence="5 6">Ndbn-20m</strain>
    </source>
</reference>
<dbReference type="OrthoDB" id="8771453at2"/>
<keyword evidence="1" id="KW-0808">Transferase</keyword>
<feature type="domain" description="ChsH2 C-terminal OB-fold" evidence="3">
    <location>
        <begin position="401"/>
        <end position="459"/>
    </location>
</feature>
<dbReference type="PANTHER" id="PTHR34069">
    <property type="entry name" value="3-OXOACYL-[ACYL-CARRIER-PROTEIN] SYNTHASE 3"/>
    <property type="match status" value="1"/>
</dbReference>
<evidence type="ECO:0000313" key="6">
    <source>
        <dbReference type="Proteomes" id="UP000218934"/>
    </source>
</evidence>
<comment type="caution">
    <text evidence="5">The sequence shown here is derived from an EMBL/GenBank/DDBJ whole genome shotgun (WGS) entry which is preliminary data.</text>
</comment>
<dbReference type="CDD" id="cd00827">
    <property type="entry name" value="init_cond_enzymes"/>
    <property type="match status" value="1"/>
</dbReference>
<dbReference type="InterPro" id="IPR002878">
    <property type="entry name" value="ChsH2_C"/>
</dbReference>
<proteinExistence type="predicted"/>
<dbReference type="InterPro" id="IPR013747">
    <property type="entry name" value="ACP_syn_III_C"/>
</dbReference>
<dbReference type="Gene3D" id="3.40.47.10">
    <property type="match status" value="2"/>
</dbReference>
<dbReference type="GO" id="GO:0044550">
    <property type="term" value="P:secondary metabolite biosynthetic process"/>
    <property type="evidence" value="ECO:0007669"/>
    <property type="project" value="TreeGrafter"/>
</dbReference>
<accession>A0A2A4FPA5</accession>
<dbReference type="GO" id="GO:0016746">
    <property type="term" value="F:acyltransferase activity"/>
    <property type="evidence" value="ECO:0007669"/>
    <property type="project" value="UniProtKB-KW"/>
</dbReference>
<dbReference type="Pfam" id="PF08541">
    <property type="entry name" value="ACP_syn_III_C"/>
    <property type="match status" value="1"/>
</dbReference>
<dbReference type="PANTHER" id="PTHR34069:SF2">
    <property type="entry name" value="BETA-KETOACYL-[ACYL-CARRIER-PROTEIN] SYNTHASE III"/>
    <property type="match status" value="1"/>
</dbReference>
<protein>
    <submittedName>
        <fullName evidence="5">3-hydroxy-3-methylglutaryl CoA synthase</fullName>
    </submittedName>
</protein>
<evidence type="ECO:0000259" key="3">
    <source>
        <dbReference type="Pfam" id="PF01796"/>
    </source>
</evidence>
<dbReference type="SUPFAM" id="SSF53901">
    <property type="entry name" value="Thiolase-like"/>
    <property type="match status" value="2"/>
</dbReference>
<evidence type="ECO:0000256" key="1">
    <source>
        <dbReference type="ARBA" id="ARBA00022679"/>
    </source>
</evidence>
<name>A0A2A4FPA5_9SPHN</name>
<gene>
    <name evidence="5" type="ORF">COO09_22655</name>
</gene>
<organism evidence="5 6">
    <name type="scientific">Rhizorhabdus dicambivorans</name>
    <dbReference type="NCBI Taxonomy" id="1850238"/>
    <lineage>
        <taxon>Bacteria</taxon>
        <taxon>Pseudomonadati</taxon>
        <taxon>Pseudomonadota</taxon>
        <taxon>Alphaproteobacteria</taxon>
        <taxon>Sphingomonadales</taxon>
        <taxon>Sphingomonadaceae</taxon>
        <taxon>Rhizorhabdus</taxon>
    </lineage>
</organism>
<dbReference type="RefSeq" id="WP_066969341.1">
    <property type="nucleotide sequence ID" value="NZ_CP023449.1"/>
</dbReference>
<dbReference type="Proteomes" id="UP000218934">
    <property type="component" value="Unassembled WGS sequence"/>
</dbReference>
<dbReference type="AlphaFoldDB" id="A0A2A4FPA5"/>
<sequence>MPGILAFGAYVPRLRLQRSAVVGAHSWFNPGLKGLGAGERSMCAWDEDTITMGVEASRDCLNGIDRTCVAKVVLASTSHPFSDRQNSVVLKEALNLPDTVGAIDVSGSQRAATSALLDGLHAVAGGAGETLCVASEKRRARPGSELELIAGDGAAALLLGPGDGVAAFVGAASTAVDFVDHFRAAGADADYDWESRWIRDEGYARIIPKTVAEALARAGLEASDVDHFVMGAPMKGVNAVVAKSCGMRSEAVCDPLASVMGEAGTAQPLILLARALETAAAGEIILVVGFGQGCDALLFRATGKADQPPAMGVSGWIARRAMETNYFKYLTFNGHLLLERGMRAEFDQKTALTALYRNRKAVLALVGGRCTETGTVQFPKSAVSVAQDVRAVLTQEDYPLAERRARVLTYTADRLTFTPDPPAYYGAVTFDGGGRITMDFADVDEAGVEVGMPMRMMFRVKAVDQTRQFTKYFWKAVPDYLPADADLGRGEN</sequence>
<feature type="domain" description="Beta-ketoacyl-[acyl-carrier-protein] synthase III C-terminal" evidence="4">
    <location>
        <begin position="215"/>
        <end position="294"/>
    </location>
</feature>
<keyword evidence="6" id="KW-1185">Reference proteome</keyword>